<sequence length="278" mass="30754">MELVTLKEILKDTRQKKYAVPNFNVFNIEMLQGVLNAAQDLHSPVIIAYGEGFKDVMQVEDFPGIVKTVGAKYTVPVCIHLDHAFTYELIERAVPCGFTSVMIDSSDKPFEENIRITQKVTDLCRPLGISVESELGHVSGLGDMVENDDHVYTDVDTADIFVEKTGIDALAVSIGTAHGVYREIPKLSVDRLKELAERLELPLVLHGGSGLTDEQFRECVREGISKVNIHTDLAMAAKKRIEADIAEKGYLDLCTVAQEGVYEEAVKKIKLFGSENKA</sequence>
<feature type="binding site" evidence="2">
    <location>
        <begin position="228"/>
        <end position="231"/>
    </location>
    <ligand>
        <name>dihydroxyacetone phosphate</name>
        <dbReference type="ChEBI" id="CHEBI:57642"/>
    </ligand>
</feature>
<dbReference type="PIRSF" id="PIRSF001359">
    <property type="entry name" value="F_bP_aldolase_II"/>
    <property type="match status" value="1"/>
</dbReference>
<comment type="cofactor">
    <cofactor evidence="3">
        <name>Zn(2+)</name>
        <dbReference type="ChEBI" id="CHEBI:29105"/>
    </cofactor>
    <text evidence="3">Binds 2 Zn(2+) ions per subunit. One is catalytic and the other provides a structural contribution.</text>
</comment>
<dbReference type="PROSITE" id="PS00602">
    <property type="entry name" value="ALDOLASE_CLASS_II_1"/>
    <property type="match status" value="1"/>
</dbReference>
<dbReference type="Pfam" id="PF01116">
    <property type="entry name" value="F_bP_aldolase"/>
    <property type="match status" value="1"/>
</dbReference>
<dbReference type="NCBIfam" id="TIGR00167">
    <property type="entry name" value="cbbA"/>
    <property type="match status" value="1"/>
</dbReference>
<dbReference type="SUPFAM" id="SSF51569">
    <property type="entry name" value="Aldolase"/>
    <property type="match status" value="1"/>
</dbReference>
<proteinExistence type="predicted"/>
<dbReference type="GO" id="GO:0005829">
    <property type="term" value="C:cytosol"/>
    <property type="evidence" value="ECO:0007669"/>
    <property type="project" value="TreeGrafter"/>
</dbReference>
<dbReference type="InterPro" id="IPR013785">
    <property type="entry name" value="Aldolase_TIM"/>
</dbReference>
<feature type="binding site" evidence="2">
    <location>
        <begin position="207"/>
        <end position="209"/>
    </location>
    <ligand>
        <name>dihydroxyacetone phosphate</name>
        <dbReference type="ChEBI" id="CHEBI:57642"/>
    </ligand>
</feature>
<dbReference type="Gene3D" id="3.20.20.70">
    <property type="entry name" value="Aldolase class I"/>
    <property type="match status" value="1"/>
</dbReference>
<feature type="binding site" evidence="3">
    <location>
        <position position="206"/>
    </location>
    <ligand>
        <name>Zn(2+)</name>
        <dbReference type="ChEBI" id="CHEBI:29105"/>
        <label>1</label>
        <note>catalytic</note>
    </ligand>
</feature>
<dbReference type="InterPro" id="IPR050246">
    <property type="entry name" value="Class_II_FBP_aldolase"/>
</dbReference>
<feature type="binding site" evidence="3">
    <location>
        <position position="83"/>
    </location>
    <ligand>
        <name>Zn(2+)</name>
        <dbReference type="ChEBI" id="CHEBI:29105"/>
        <label>1</label>
        <note>catalytic</note>
    </ligand>
</feature>
<dbReference type="GO" id="GO:0005975">
    <property type="term" value="P:carbohydrate metabolic process"/>
    <property type="evidence" value="ECO:0007669"/>
    <property type="project" value="InterPro"/>
</dbReference>
<evidence type="ECO:0000256" key="1">
    <source>
        <dbReference type="PIRSR" id="PIRSR001359-1"/>
    </source>
</evidence>
<feature type="binding site" evidence="3">
    <location>
        <position position="134"/>
    </location>
    <ligand>
        <name>Zn(2+)</name>
        <dbReference type="ChEBI" id="CHEBI:29105"/>
        <label>2</label>
    </ligand>
</feature>
<evidence type="ECO:0000313" key="5">
    <source>
        <dbReference type="Proteomes" id="UP000245412"/>
    </source>
</evidence>
<dbReference type="GO" id="GO:0009025">
    <property type="term" value="F:tagatose-bisphosphate aldolase activity"/>
    <property type="evidence" value="ECO:0007669"/>
    <property type="project" value="TreeGrafter"/>
</dbReference>
<evidence type="ECO:0000256" key="2">
    <source>
        <dbReference type="PIRSR" id="PIRSR001359-2"/>
    </source>
</evidence>
<dbReference type="CDD" id="cd00947">
    <property type="entry name" value="TBP_aldolase_IIB"/>
    <property type="match status" value="1"/>
</dbReference>
<protein>
    <submittedName>
        <fullName evidence="4">Fructose-bisphosphate aldolase</fullName>
    </submittedName>
</protein>
<keyword evidence="5" id="KW-1185">Reference proteome</keyword>
<feature type="binding site" evidence="3">
    <location>
        <position position="104"/>
    </location>
    <ligand>
        <name>Zn(2+)</name>
        <dbReference type="ChEBI" id="CHEBI:29105"/>
        <label>2</label>
    </ligand>
</feature>
<feature type="active site" description="Proton donor" evidence="1">
    <location>
        <position position="82"/>
    </location>
</feature>
<evidence type="ECO:0000313" key="4">
    <source>
        <dbReference type="EMBL" id="PWJ77514.1"/>
    </source>
</evidence>
<dbReference type="AlphaFoldDB" id="A0AB73T750"/>
<gene>
    <name evidence="4" type="ORF">C7383_103360</name>
</gene>
<keyword evidence="3" id="KW-0479">Metal-binding</keyword>
<name>A0AB73T750_9FIRM</name>
<dbReference type="GO" id="GO:0008270">
    <property type="term" value="F:zinc ion binding"/>
    <property type="evidence" value="ECO:0007669"/>
    <property type="project" value="InterPro"/>
</dbReference>
<comment type="caution">
    <text evidence="4">The sequence shown here is derived from an EMBL/GenBank/DDBJ whole genome shotgun (WGS) entry which is preliminary data.</text>
</comment>
<feature type="binding site" evidence="3">
    <location>
        <position position="178"/>
    </location>
    <ligand>
        <name>Zn(2+)</name>
        <dbReference type="ChEBI" id="CHEBI:29105"/>
        <label>1</label>
        <note>catalytic</note>
    </ligand>
</feature>
<dbReference type="EMBL" id="QGGY01000003">
    <property type="protein sequence ID" value="PWJ77514.1"/>
    <property type="molecule type" value="Genomic_DNA"/>
</dbReference>
<dbReference type="InterPro" id="IPR000771">
    <property type="entry name" value="FBA_II"/>
</dbReference>
<evidence type="ECO:0000256" key="3">
    <source>
        <dbReference type="PIRSR" id="PIRSR001359-3"/>
    </source>
</evidence>
<accession>A0AB73T750</accession>
<organism evidence="4 5">
    <name type="scientific">Murimonas intestini</name>
    <dbReference type="NCBI Taxonomy" id="1337051"/>
    <lineage>
        <taxon>Bacteria</taxon>
        <taxon>Bacillati</taxon>
        <taxon>Bacillota</taxon>
        <taxon>Clostridia</taxon>
        <taxon>Lachnospirales</taxon>
        <taxon>Lachnospiraceae</taxon>
        <taxon>Murimonas</taxon>
    </lineage>
</organism>
<reference evidence="4 5" key="1">
    <citation type="submission" date="2018-05" db="EMBL/GenBank/DDBJ databases">
        <authorList>
            <person name="Goeker M."/>
            <person name="Huntemann M."/>
            <person name="Clum A."/>
            <person name="Pillay M."/>
            <person name="Palaniappan K."/>
            <person name="Varghese N."/>
            <person name="Mikhailova N."/>
            <person name="Stamatis D."/>
            <person name="Reddy T."/>
            <person name="Daum C."/>
            <person name="Shapiro N."/>
            <person name="Ivanova N."/>
            <person name="Kyrpides N."/>
            <person name="Woyke T."/>
        </authorList>
    </citation>
    <scope>NUCLEOTIDE SEQUENCE [LARGE SCALE GENOMIC DNA]</scope>
    <source>
        <strain evidence="4 5">DSM 26524</strain>
    </source>
</reference>
<dbReference type="RefSeq" id="WP_257497676.1">
    <property type="nucleotide sequence ID" value="NZ_JANKBI010000002.1"/>
</dbReference>
<dbReference type="Proteomes" id="UP000245412">
    <property type="component" value="Unassembled WGS sequence"/>
</dbReference>
<dbReference type="PANTHER" id="PTHR30304">
    <property type="entry name" value="D-TAGATOSE-1,6-BISPHOSPHATE ALDOLASE"/>
    <property type="match status" value="1"/>
</dbReference>
<keyword evidence="3" id="KW-0862">Zinc</keyword>
<dbReference type="PANTHER" id="PTHR30304:SF0">
    <property type="entry name" value="D-TAGATOSE-1,6-BISPHOSPHATE ALDOLASE SUBUNIT GATY-RELATED"/>
    <property type="match status" value="1"/>
</dbReference>
<feature type="binding site" evidence="2">
    <location>
        <position position="179"/>
    </location>
    <ligand>
        <name>dihydroxyacetone phosphate</name>
        <dbReference type="ChEBI" id="CHEBI:57642"/>
    </ligand>
</feature>